<dbReference type="EMBL" id="JBBWWQ010000011">
    <property type="protein sequence ID" value="KAK8935534.1"/>
    <property type="molecule type" value="Genomic_DNA"/>
</dbReference>
<feature type="transmembrane region" description="Helical" evidence="1">
    <location>
        <begin position="53"/>
        <end position="75"/>
    </location>
</feature>
<accession>A0AAP0BCD2</accession>
<evidence type="ECO:0000313" key="2">
    <source>
        <dbReference type="EMBL" id="KAK8935534.1"/>
    </source>
</evidence>
<protein>
    <submittedName>
        <fullName evidence="2">Uncharacterized protein</fullName>
    </submittedName>
</protein>
<keyword evidence="1" id="KW-1133">Transmembrane helix</keyword>
<reference evidence="2 3" key="1">
    <citation type="journal article" date="2022" name="Nat. Plants">
        <title>Genomes of leafy and leafless Platanthera orchids illuminate the evolution of mycoheterotrophy.</title>
        <authorList>
            <person name="Li M.H."/>
            <person name="Liu K.W."/>
            <person name="Li Z."/>
            <person name="Lu H.C."/>
            <person name="Ye Q.L."/>
            <person name="Zhang D."/>
            <person name="Wang J.Y."/>
            <person name="Li Y.F."/>
            <person name="Zhong Z.M."/>
            <person name="Liu X."/>
            <person name="Yu X."/>
            <person name="Liu D.K."/>
            <person name="Tu X.D."/>
            <person name="Liu B."/>
            <person name="Hao Y."/>
            <person name="Liao X.Y."/>
            <person name="Jiang Y.T."/>
            <person name="Sun W.H."/>
            <person name="Chen J."/>
            <person name="Chen Y.Q."/>
            <person name="Ai Y."/>
            <person name="Zhai J.W."/>
            <person name="Wu S.S."/>
            <person name="Zhou Z."/>
            <person name="Hsiao Y.Y."/>
            <person name="Wu W.L."/>
            <person name="Chen Y.Y."/>
            <person name="Lin Y.F."/>
            <person name="Hsu J.L."/>
            <person name="Li C.Y."/>
            <person name="Wang Z.W."/>
            <person name="Zhao X."/>
            <person name="Zhong W.Y."/>
            <person name="Ma X.K."/>
            <person name="Ma L."/>
            <person name="Huang J."/>
            <person name="Chen G.Z."/>
            <person name="Huang M.Z."/>
            <person name="Huang L."/>
            <person name="Peng D.H."/>
            <person name="Luo Y.B."/>
            <person name="Zou S.Q."/>
            <person name="Chen S.P."/>
            <person name="Lan S."/>
            <person name="Tsai W.C."/>
            <person name="Van de Peer Y."/>
            <person name="Liu Z.J."/>
        </authorList>
    </citation>
    <scope>NUCLEOTIDE SEQUENCE [LARGE SCALE GENOMIC DNA]</scope>
    <source>
        <strain evidence="2">Lor287</strain>
    </source>
</reference>
<dbReference type="AlphaFoldDB" id="A0AAP0BCD2"/>
<name>A0AAP0BCD2_9ASPA</name>
<organism evidence="2 3">
    <name type="scientific">Platanthera zijinensis</name>
    <dbReference type="NCBI Taxonomy" id="2320716"/>
    <lineage>
        <taxon>Eukaryota</taxon>
        <taxon>Viridiplantae</taxon>
        <taxon>Streptophyta</taxon>
        <taxon>Embryophyta</taxon>
        <taxon>Tracheophyta</taxon>
        <taxon>Spermatophyta</taxon>
        <taxon>Magnoliopsida</taxon>
        <taxon>Liliopsida</taxon>
        <taxon>Asparagales</taxon>
        <taxon>Orchidaceae</taxon>
        <taxon>Orchidoideae</taxon>
        <taxon>Orchideae</taxon>
        <taxon>Orchidinae</taxon>
        <taxon>Platanthera</taxon>
    </lineage>
</organism>
<keyword evidence="3" id="KW-1185">Reference proteome</keyword>
<sequence length="106" mass="12199">MEITDSSHKEPLCECAKDSIHQPVSSGYSAEFHALGSLFFCSSINDSICMSKALIYMIACFLNIYINLSMSFCNYSSHPSNFRKYKNLPSLFTFHNIEKDKYNFKR</sequence>
<comment type="caution">
    <text evidence="2">The sequence shown here is derived from an EMBL/GenBank/DDBJ whole genome shotgun (WGS) entry which is preliminary data.</text>
</comment>
<evidence type="ECO:0000256" key="1">
    <source>
        <dbReference type="SAM" id="Phobius"/>
    </source>
</evidence>
<gene>
    <name evidence="2" type="ORF">KSP39_PZI012983</name>
</gene>
<keyword evidence="1" id="KW-0472">Membrane</keyword>
<dbReference type="Proteomes" id="UP001418222">
    <property type="component" value="Unassembled WGS sequence"/>
</dbReference>
<evidence type="ECO:0000313" key="3">
    <source>
        <dbReference type="Proteomes" id="UP001418222"/>
    </source>
</evidence>
<keyword evidence="1" id="KW-0812">Transmembrane</keyword>
<proteinExistence type="predicted"/>